<dbReference type="Proteomes" id="UP001178461">
    <property type="component" value="Chromosome 16"/>
</dbReference>
<gene>
    <name evidence="2" type="ORF">PODLI_1B000929</name>
</gene>
<evidence type="ECO:0000256" key="1">
    <source>
        <dbReference type="SAM" id="MobiDB-lite"/>
    </source>
</evidence>
<reference evidence="2" key="1">
    <citation type="submission" date="2022-12" db="EMBL/GenBank/DDBJ databases">
        <authorList>
            <person name="Alioto T."/>
            <person name="Alioto T."/>
            <person name="Gomez Garrido J."/>
        </authorList>
    </citation>
    <scope>NUCLEOTIDE SEQUENCE</scope>
</reference>
<dbReference type="AlphaFoldDB" id="A0AA35LMC5"/>
<organism evidence="2 3">
    <name type="scientific">Podarcis lilfordi</name>
    <name type="common">Lilford's wall lizard</name>
    <dbReference type="NCBI Taxonomy" id="74358"/>
    <lineage>
        <taxon>Eukaryota</taxon>
        <taxon>Metazoa</taxon>
        <taxon>Chordata</taxon>
        <taxon>Craniata</taxon>
        <taxon>Vertebrata</taxon>
        <taxon>Euteleostomi</taxon>
        <taxon>Lepidosauria</taxon>
        <taxon>Squamata</taxon>
        <taxon>Bifurcata</taxon>
        <taxon>Unidentata</taxon>
        <taxon>Episquamata</taxon>
        <taxon>Laterata</taxon>
        <taxon>Lacertibaenia</taxon>
        <taxon>Lacertidae</taxon>
        <taxon>Podarcis</taxon>
    </lineage>
</organism>
<protein>
    <submittedName>
        <fullName evidence="2">Uncharacterized protein</fullName>
    </submittedName>
</protein>
<accession>A0AA35LMC5</accession>
<sequence>MASATASLAAVKGEPSGEMTKATAILVDVEDEPSGEMAYDKHSAVSCADEKHGATSIVQAQGGESGQGGVDNGTSSNLGDERTGHSFTIPQLDCGGNEMSPRHNEKAASGSPASDNLIVLNSYTVSYRWSPMLKYCKPKELGHGPILLC</sequence>
<feature type="region of interest" description="Disordered" evidence="1">
    <location>
        <begin position="59"/>
        <end position="113"/>
    </location>
</feature>
<evidence type="ECO:0000313" key="3">
    <source>
        <dbReference type="Proteomes" id="UP001178461"/>
    </source>
</evidence>
<dbReference type="EMBL" id="OX395143">
    <property type="protein sequence ID" value="CAI5798463.1"/>
    <property type="molecule type" value="Genomic_DNA"/>
</dbReference>
<evidence type="ECO:0000313" key="2">
    <source>
        <dbReference type="EMBL" id="CAI5798463.1"/>
    </source>
</evidence>
<keyword evidence="3" id="KW-1185">Reference proteome</keyword>
<name>A0AA35LMC5_9SAUR</name>
<proteinExistence type="predicted"/>